<gene>
    <name evidence="2" type="ORF">E0H45_24105</name>
</gene>
<keyword evidence="1" id="KW-1133">Transmembrane helix</keyword>
<proteinExistence type="predicted"/>
<comment type="caution">
    <text evidence="2">The sequence shown here is derived from an EMBL/GenBank/DDBJ whole genome shotgun (WGS) entry which is preliminary data.</text>
</comment>
<sequence length="61" mass="6980">MFIIVIAYYLASCWRQLVFLLAVVVISIFGFGIFMLDQLLNGEPPTQGDQFVKTETNSHQR</sequence>
<keyword evidence="3" id="KW-1185">Reference proteome</keyword>
<keyword evidence="1" id="KW-0472">Membrane</keyword>
<protein>
    <submittedName>
        <fullName evidence="2">Uncharacterized protein</fullName>
    </submittedName>
</protein>
<feature type="transmembrane region" description="Helical" evidence="1">
    <location>
        <begin position="17"/>
        <end position="36"/>
    </location>
</feature>
<reference evidence="2 3" key="1">
    <citation type="submission" date="2019-02" db="EMBL/GenBank/DDBJ databases">
        <title>Kribbella capetownensis sp. nov. and Kribbella speibonae sp. nov., isolated from soil.</title>
        <authorList>
            <person name="Curtis S.M."/>
            <person name="Norton I."/>
            <person name="Everest G.J."/>
            <person name="Meyers P.R."/>
        </authorList>
    </citation>
    <scope>NUCLEOTIDE SEQUENCE [LARGE SCALE GENOMIC DNA]</scope>
    <source>
        <strain evidence="2 3">KCTC 29219</strain>
    </source>
</reference>
<evidence type="ECO:0000313" key="2">
    <source>
        <dbReference type="EMBL" id="TCC05141.1"/>
    </source>
</evidence>
<accession>A0A4R0H476</accession>
<dbReference type="AlphaFoldDB" id="A0A4R0H476"/>
<keyword evidence="1" id="KW-0812">Transmembrane</keyword>
<dbReference type="Proteomes" id="UP000292346">
    <property type="component" value="Unassembled WGS sequence"/>
</dbReference>
<evidence type="ECO:0000256" key="1">
    <source>
        <dbReference type="SAM" id="Phobius"/>
    </source>
</evidence>
<evidence type="ECO:0000313" key="3">
    <source>
        <dbReference type="Proteomes" id="UP000292346"/>
    </source>
</evidence>
<dbReference type="RefSeq" id="WP_131341186.1">
    <property type="nucleotide sequence ID" value="NZ_SJJZ01000003.1"/>
</dbReference>
<dbReference type="EMBL" id="SJJZ01000003">
    <property type="protein sequence ID" value="TCC05141.1"/>
    <property type="molecule type" value="Genomic_DNA"/>
</dbReference>
<name>A0A4R0H476_9ACTN</name>
<organism evidence="2 3">
    <name type="scientific">Kribbella soli</name>
    <dbReference type="NCBI Taxonomy" id="1124743"/>
    <lineage>
        <taxon>Bacteria</taxon>
        <taxon>Bacillati</taxon>
        <taxon>Actinomycetota</taxon>
        <taxon>Actinomycetes</taxon>
        <taxon>Propionibacteriales</taxon>
        <taxon>Kribbellaceae</taxon>
        <taxon>Kribbella</taxon>
    </lineage>
</organism>